<evidence type="ECO:0000259" key="1">
    <source>
        <dbReference type="Pfam" id="PF01381"/>
    </source>
</evidence>
<evidence type="ECO:0000313" key="2">
    <source>
        <dbReference type="EMBL" id="EWH09196.1"/>
    </source>
</evidence>
<feature type="domain" description="HTH cro/C1-type" evidence="1">
    <location>
        <begin position="12"/>
        <end position="55"/>
    </location>
</feature>
<accession>W7QB51</accession>
<dbReference type="CDD" id="cd00093">
    <property type="entry name" value="HTH_XRE"/>
    <property type="match status" value="1"/>
</dbReference>
<name>W7QB51_9ALTE</name>
<dbReference type="InterPro" id="IPR001387">
    <property type="entry name" value="Cro/C1-type_HTH"/>
</dbReference>
<dbReference type="EMBL" id="ARZY01000027">
    <property type="protein sequence ID" value="EWH09196.1"/>
    <property type="molecule type" value="Genomic_DNA"/>
</dbReference>
<dbReference type="InterPro" id="IPR010982">
    <property type="entry name" value="Lambda_DNA-bd_dom_sf"/>
</dbReference>
<dbReference type="SUPFAM" id="SSF47413">
    <property type="entry name" value="lambda repressor-like DNA-binding domains"/>
    <property type="match status" value="1"/>
</dbReference>
<gene>
    <name evidence="2" type="ORF">DS2_13584</name>
</gene>
<protein>
    <recommendedName>
        <fullName evidence="1">HTH cro/C1-type domain-containing protein</fullName>
    </recommendedName>
</protein>
<sequence length="88" mass="10000">MDKFFSGKQIETTRKAVGLAQRDLYQAAKVSRATYHNWVVGKSEPNVSQFLAMMQVCWHRSPENKANDEFQRLIKDLITVGKADALAD</sequence>
<comment type="caution">
    <text evidence="2">The sequence shown here is derived from an EMBL/GenBank/DDBJ whole genome shotgun (WGS) entry which is preliminary data.</text>
</comment>
<dbReference type="eggNOG" id="ENOG50348XP">
    <property type="taxonomic scope" value="Bacteria"/>
</dbReference>
<dbReference type="Gene3D" id="1.10.260.40">
    <property type="entry name" value="lambda repressor-like DNA-binding domains"/>
    <property type="match status" value="1"/>
</dbReference>
<dbReference type="Proteomes" id="UP000019276">
    <property type="component" value="Unassembled WGS sequence"/>
</dbReference>
<evidence type="ECO:0000313" key="3">
    <source>
        <dbReference type="Proteomes" id="UP000019276"/>
    </source>
</evidence>
<dbReference type="GO" id="GO:0003677">
    <property type="term" value="F:DNA binding"/>
    <property type="evidence" value="ECO:0007669"/>
    <property type="project" value="InterPro"/>
</dbReference>
<dbReference type="OrthoDB" id="6386916at2"/>
<dbReference type="RefSeq" id="WP_035015370.1">
    <property type="nucleotide sequence ID" value="NZ_ARZY01000027.1"/>
</dbReference>
<organism evidence="2 3">
    <name type="scientific">Catenovulum agarivorans DS-2</name>
    <dbReference type="NCBI Taxonomy" id="1328313"/>
    <lineage>
        <taxon>Bacteria</taxon>
        <taxon>Pseudomonadati</taxon>
        <taxon>Pseudomonadota</taxon>
        <taxon>Gammaproteobacteria</taxon>
        <taxon>Alteromonadales</taxon>
        <taxon>Alteromonadaceae</taxon>
        <taxon>Catenovulum</taxon>
    </lineage>
</organism>
<reference evidence="2 3" key="1">
    <citation type="journal article" date="2014" name="Genome Announc.">
        <title>Draft Genome Sequence of the Agar-Degrading Bacterium Catenovulum sp. Strain DS-2, Isolated from Intestines of Haliotis diversicolor.</title>
        <authorList>
            <person name="Shan D."/>
            <person name="Li X."/>
            <person name="Gu Z."/>
            <person name="Wei G."/>
            <person name="Gao Z."/>
            <person name="Shao Z."/>
        </authorList>
    </citation>
    <scope>NUCLEOTIDE SEQUENCE [LARGE SCALE GENOMIC DNA]</scope>
    <source>
        <strain evidence="2 3">DS-2</strain>
    </source>
</reference>
<keyword evidence="3" id="KW-1185">Reference proteome</keyword>
<proteinExistence type="predicted"/>
<dbReference type="AlphaFoldDB" id="W7QB51"/>
<dbReference type="Pfam" id="PF01381">
    <property type="entry name" value="HTH_3"/>
    <property type="match status" value="1"/>
</dbReference>